<feature type="domain" description="Metallo-beta-lactamase" evidence="1">
    <location>
        <begin position="37"/>
        <end position="249"/>
    </location>
</feature>
<dbReference type="InterPro" id="IPR036866">
    <property type="entry name" value="RibonucZ/Hydroxyglut_hydro"/>
</dbReference>
<dbReference type="Gene3D" id="1.10.10.10">
    <property type="entry name" value="Winged helix-like DNA-binding domain superfamily/Winged helix DNA-binding domain"/>
    <property type="match status" value="1"/>
</dbReference>
<dbReference type="EMBL" id="CP098251">
    <property type="protein sequence ID" value="WAV91357.1"/>
    <property type="molecule type" value="Genomic_DNA"/>
</dbReference>
<dbReference type="InterPro" id="IPR048933">
    <property type="entry name" value="B_lactamase-like_C"/>
</dbReference>
<dbReference type="Pfam" id="PF00753">
    <property type="entry name" value="Lactamase_B"/>
    <property type="match status" value="1"/>
</dbReference>
<dbReference type="AlphaFoldDB" id="A0A9E9LBK0"/>
<dbReference type="InterPro" id="IPR036388">
    <property type="entry name" value="WH-like_DNA-bd_sf"/>
</dbReference>
<dbReference type="SUPFAM" id="SSF56281">
    <property type="entry name" value="Metallo-hydrolase/oxidoreductase"/>
    <property type="match status" value="1"/>
</dbReference>
<proteinExistence type="predicted"/>
<dbReference type="Proteomes" id="UP001164819">
    <property type="component" value="Chromosome"/>
</dbReference>
<dbReference type="SMART" id="SM00849">
    <property type="entry name" value="Lactamase_B"/>
    <property type="match status" value="1"/>
</dbReference>
<name>A0A9E9LBK0_9BURK</name>
<dbReference type="Pfam" id="PF21221">
    <property type="entry name" value="B_lactamase-like_C"/>
    <property type="match status" value="1"/>
</dbReference>
<dbReference type="Gene3D" id="3.60.15.10">
    <property type="entry name" value="Ribonuclease Z/Hydroxyacylglutathione hydrolase-like"/>
    <property type="match status" value="1"/>
</dbReference>
<dbReference type="InterPro" id="IPR001279">
    <property type="entry name" value="Metallo-B-lactamas"/>
</dbReference>
<dbReference type="InterPro" id="IPR050662">
    <property type="entry name" value="Sec-metab_biosynth-thioest"/>
</dbReference>
<dbReference type="RefSeq" id="WP_269316022.1">
    <property type="nucleotide sequence ID" value="NZ_CP098251.1"/>
</dbReference>
<accession>A0A9E9LBK0</accession>
<dbReference type="PANTHER" id="PTHR23131">
    <property type="entry name" value="ENDORIBONUCLEASE LACTB2"/>
    <property type="match status" value="1"/>
</dbReference>
<evidence type="ECO:0000259" key="1">
    <source>
        <dbReference type="SMART" id="SM00849"/>
    </source>
</evidence>
<protein>
    <submittedName>
        <fullName evidence="2">MBL fold metallo-hydrolase</fullName>
    </submittedName>
</protein>
<gene>
    <name evidence="2" type="ORF">NB646_00905</name>
</gene>
<organism evidence="2">
    <name type="scientific">Oxalobacter aliiformigenes</name>
    <dbReference type="NCBI Taxonomy" id="2946593"/>
    <lineage>
        <taxon>Bacteria</taxon>
        <taxon>Pseudomonadati</taxon>
        <taxon>Pseudomonadota</taxon>
        <taxon>Betaproteobacteria</taxon>
        <taxon>Burkholderiales</taxon>
        <taxon>Oxalobacteraceae</taxon>
        <taxon>Oxalobacter</taxon>
    </lineage>
</organism>
<dbReference type="PANTHER" id="PTHR23131:SF4">
    <property type="entry name" value="METALLO-BETA-LACTAMASE SUPERFAMILY POTEIN"/>
    <property type="match status" value="1"/>
</dbReference>
<evidence type="ECO:0000313" key="2">
    <source>
        <dbReference type="EMBL" id="WAV91357.1"/>
    </source>
</evidence>
<sequence length="336" mass="38370">MSEITYPFDKTVPTEEPAIIVPEVHWLRMPLPFVLNHVNIWLLQDEGGWCTVDTGVTWDTGKSVWNRCLCQYTLVRQVITHYHPDHIGLAGWLEQKTGASLWMTRGEYLTALACQNQLESYSVDAMIRLFEWHGLDESRVKALKVRGHVYGQGCPVLPSTCHYIRDGDRITIGSHEWEVIAGYGHAVEHASFYCRELNILISGDMLLPSISTNIPVMAVDPLGNPLKEFLESVRRFLDLPADTLVLPSHGRPFRGIHARVRFLEEHHRSRCHAVLRACTVPRTACELLPVLFEREIVDAHQCMFAMGESIAHLNYLEKQQKLKRLERDGVIRFVTA</sequence>
<reference evidence="2" key="1">
    <citation type="journal article" date="2022" name="Front. Microbiol.">
        <title>New perspectives on an old grouping: The genomic and phenotypic variability of Oxalobacter formigenes and the implications for calcium oxalate stone prevention.</title>
        <authorList>
            <person name="Chmiel J.A."/>
            <person name="Carr C."/>
            <person name="Stuivenberg G.A."/>
            <person name="Venema R."/>
            <person name="Chanyi R.M."/>
            <person name="Al K.F."/>
            <person name="Giguere D."/>
            <person name="Say H."/>
            <person name="Akouris P.P."/>
            <person name="Dominguez Romero S.A."/>
            <person name="Kwong A."/>
            <person name="Tai V."/>
            <person name="Koval S.F."/>
            <person name="Razvi H."/>
            <person name="Bjazevic J."/>
            <person name="Burton J.P."/>
        </authorList>
    </citation>
    <scope>NUCLEOTIDE SEQUENCE</scope>
    <source>
        <strain evidence="2">OxK</strain>
    </source>
</reference>